<accession>A0A0D8HHH1</accession>
<dbReference type="InterPro" id="IPR025109">
    <property type="entry name" value="DUF4031"/>
</dbReference>
<dbReference type="AlphaFoldDB" id="A0A0D8HHH1"/>
<dbReference type="STRING" id="1280514.AXFE_19500"/>
<sequence length="85" mass="9785">MWEFRGVMHAHLISDHSLVELHDFAFMLGFPERAFQGDHYDIPDFLIDAALELGAQQVDSRELVRRLKLSGLRLSPKQRDRGGHS</sequence>
<organism evidence="2 3">
    <name type="scientific">Acidithrix ferrooxidans</name>
    <dbReference type="NCBI Taxonomy" id="1280514"/>
    <lineage>
        <taxon>Bacteria</taxon>
        <taxon>Bacillati</taxon>
        <taxon>Actinomycetota</taxon>
        <taxon>Acidimicrobiia</taxon>
        <taxon>Acidimicrobiales</taxon>
        <taxon>Acidimicrobiaceae</taxon>
        <taxon>Acidithrix</taxon>
    </lineage>
</organism>
<gene>
    <name evidence="2" type="ORF">AXFE_19500</name>
</gene>
<evidence type="ECO:0000313" key="2">
    <source>
        <dbReference type="EMBL" id="KJF17237.1"/>
    </source>
</evidence>
<proteinExistence type="predicted"/>
<reference evidence="2 3" key="1">
    <citation type="submission" date="2015-01" db="EMBL/GenBank/DDBJ databases">
        <title>Draft genome of the acidophilic iron oxidizer Acidithrix ferrooxidans strain Py-F3.</title>
        <authorList>
            <person name="Poehlein A."/>
            <person name="Eisen S."/>
            <person name="Schloemann M."/>
            <person name="Johnson B.D."/>
            <person name="Daniel R."/>
            <person name="Muehling M."/>
        </authorList>
    </citation>
    <scope>NUCLEOTIDE SEQUENCE [LARGE SCALE GENOMIC DNA]</scope>
    <source>
        <strain evidence="2 3">Py-F3</strain>
    </source>
</reference>
<dbReference type="EMBL" id="JXYS01000061">
    <property type="protein sequence ID" value="KJF17237.1"/>
    <property type="molecule type" value="Genomic_DNA"/>
</dbReference>
<keyword evidence="3" id="KW-1185">Reference proteome</keyword>
<protein>
    <recommendedName>
        <fullName evidence="1">DUF4031 domain-containing protein</fullName>
    </recommendedName>
</protein>
<evidence type="ECO:0000313" key="3">
    <source>
        <dbReference type="Proteomes" id="UP000032360"/>
    </source>
</evidence>
<evidence type="ECO:0000259" key="1">
    <source>
        <dbReference type="Pfam" id="PF13223"/>
    </source>
</evidence>
<comment type="caution">
    <text evidence="2">The sequence shown here is derived from an EMBL/GenBank/DDBJ whole genome shotgun (WGS) entry which is preliminary data.</text>
</comment>
<dbReference type="Pfam" id="PF13223">
    <property type="entry name" value="DUF4031"/>
    <property type="match status" value="1"/>
</dbReference>
<dbReference type="Proteomes" id="UP000032360">
    <property type="component" value="Unassembled WGS sequence"/>
</dbReference>
<feature type="domain" description="DUF4031" evidence="1">
    <location>
        <begin position="2"/>
        <end position="68"/>
    </location>
</feature>
<name>A0A0D8HHH1_9ACTN</name>